<feature type="compositionally biased region" description="Polar residues" evidence="5">
    <location>
        <begin position="129"/>
        <end position="140"/>
    </location>
</feature>
<dbReference type="AlphaFoldDB" id="A0A317XYP4"/>
<dbReference type="InterPro" id="IPR019775">
    <property type="entry name" value="WD40_repeat_CS"/>
</dbReference>
<dbReference type="SMART" id="SM00320">
    <property type="entry name" value="WD40"/>
    <property type="match status" value="7"/>
</dbReference>
<evidence type="ECO:0000313" key="7">
    <source>
        <dbReference type="Proteomes" id="UP000246740"/>
    </source>
</evidence>
<dbReference type="Gene3D" id="2.130.10.10">
    <property type="entry name" value="YVTN repeat-like/Quinoprotein amine dehydrogenase"/>
    <property type="match status" value="2"/>
</dbReference>
<dbReference type="InterPro" id="IPR015943">
    <property type="entry name" value="WD40/YVTN_repeat-like_dom_sf"/>
</dbReference>
<dbReference type="GO" id="GO:0000445">
    <property type="term" value="C:THO complex part of transcription export complex"/>
    <property type="evidence" value="ECO:0007669"/>
    <property type="project" value="TreeGrafter"/>
</dbReference>
<sequence>MSLSLAGSSSSASSSRGPNGPSQAVLSLRDRGVYIPNLNQLKVKELRSGHRQSVRGLGWSIDGRKLASCGADRIVRVWVPERSIDHRASTELRGHTESVDQLVWHPTNPDVLATASADKTVRIWDTRAKSQQAASGSGTAIPTGPAATSNSNGSSTGASAAQVIQTPGANINVSYHPEGNLIAVGDKADTVSIIDTRQNRIVHTVCTRKPTAPPSLLASQDSSTGTGKPATVVGSLDEINELCWSANGELLFLSSGSGSIFIHSGRDFSRLHTVIGHTANVFCLQWDPYSRYLASASSDAMIALWDTHEWYSHKMIRQLTFPARSISFSHDGELLAAGGEDPFIAISATSPSSDSTDDLVHKIQLPPSTMINTLAWHPSKYVLAYAGDEAAKDIGTVRVFGL</sequence>
<feature type="compositionally biased region" description="Low complexity" evidence="5">
    <location>
        <begin position="1"/>
        <end position="15"/>
    </location>
</feature>
<dbReference type="PANTHER" id="PTHR22839">
    <property type="entry name" value="THO COMPLEX SUBUNIT 3 THO3"/>
    <property type="match status" value="1"/>
</dbReference>
<dbReference type="OrthoDB" id="340259at2759"/>
<dbReference type="STRING" id="1882483.A0A317XYP4"/>
<dbReference type="GO" id="GO:0006406">
    <property type="term" value="P:mRNA export from nucleus"/>
    <property type="evidence" value="ECO:0007669"/>
    <property type="project" value="InterPro"/>
</dbReference>
<protein>
    <submittedName>
        <fullName evidence="6">WD40 repeat-like protein</fullName>
    </submittedName>
</protein>
<comment type="similarity">
    <text evidence="3">Belongs to the THOC3 family.</text>
</comment>
<proteinExistence type="inferred from homology"/>
<dbReference type="InParanoid" id="A0A317XYP4"/>
<dbReference type="PROSITE" id="PS00678">
    <property type="entry name" value="WD_REPEATS_1"/>
    <property type="match status" value="1"/>
</dbReference>
<dbReference type="Proteomes" id="UP000246740">
    <property type="component" value="Unassembled WGS sequence"/>
</dbReference>
<dbReference type="InterPro" id="IPR001680">
    <property type="entry name" value="WD40_rpt"/>
</dbReference>
<dbReference type="EMBL" id="KZ819189">
    <property type="protein sequence ID" value="PWZ02411.1"/>
    <property type="molecule type" value="Genomic_DNA"/>
</dbReference>
<dbReference type="PROSITE" id="PS50082">
    <property type="entry name" value="WD_REPEATS_2"/>
    <property type="match status" value="3"/>
</dbReference>
<dbReference type="SUPFAM" id="SSF50978">
    <property type="entry name" value="WD40 repeat-like"/>
    <property type="match status" value="1"/>
</dbReference>
<dbReference type="InterPro" id="IPR020472">
    <property type="entry name" value="WD40_PAC1"/>
</dbReference>
<feature type="repeat" description="WD" evidence="4">
    <location>
        <begin position="274"/>
        <end position="306"/>
    </location>
</feature>
<name>A0A317XYP4_9BASI</name>
<dbReference type="PROSITE" id="PS50294">
    <property type="entry name" value="WD_REPEATS_REGION"/>
    <property type="match status" value="3"/>
</dbReference>
<feature type="region of interest" description="Disordered" evidence="5">
    <location>
        <begin position="1"/>
        <end position="23"/>
    </location>
</feature>
<dbReference type="InterPro" id="IPR036322">
    <property type="entry name" value="WD40_repeat_dom_sf"/>
</dbReference>
<gene>
    <name evidence="6" type="ORF">BCV70DRAFT_198695</name>
</gene>
<keyword evidence="2" id="KW-0677">Repeat</keyword>
<evidence type="ECO:0000256" key="1">
    <source>
        <dbReference type="ARBA" id="ARBA00022574"/>
    </source>
</evidence>
<feature type="repeat" description="WD" evidence="4">
    <location>
        <begin position="92"/>
        <end position="134"/>
    </location>
</feature>
<feature type="region of interest" description="Disordered" evidence="5">
    <location>
        <begin position="128"/>
        <end position="159"/>
    </location>
</feature>
<evidence type="ECO:0000256" key="2">
    <source>
        <dbReference type="ARBA" id="ARBA00022737"/>
    </source>
</evidence>
<feature type="compositionally biased region" description="Low complexity" evidence="5">
    <location>
        <begin position="146"/>
        <end position="159"/>
    </location>
</feature>
<evidence type="ECO:0000256" key="4">
    <source>
        <dbReference type="PROSITE-ProRule" id="PRU00221"/>
    </source>
</evidence>
<dbReference type="FunCoup" id="A0A317XYP4">
    <property type="interactions" value="494"/>
</dbReference>
<dbReference type="PANTHER" id="PTHR22839:SF0">
    <property type="entry name" value="THO COMPLEX SUBUNIT 3"/>
    <property type="match status" value="1"/>
</dbReference>
<evidence type="ECO:0000313" key="6">
    <source>
        <dbReference type="EMBL" id="PWZ02411.1"/>
    </source>
</evidence>
<evidence type="ECO:0000256" key="3">
    <source>
        <dbReference type="ARBA" id="ARBA00046343"/>
    </source>
</evidence>
<keyword evidence="1 4" id="KW-0853">WD repeat</keyword>
<dbReference type="PRINTS" id="PR00320">
    <property type="entry name" value="GPROTEINBRPT"/>
</dbReference>
<reference evidence="6 7" key="1">
    <citation type="journal article" date="2018" name="Mol. Biol. Evol.">
        <title>Broad Genomic Sampling Reveals a Smut Pathogenic Ancestry of the Fungal Clade Ustilaginomycotina.</title>
        <authorList>
            <person name="Kijpornyongpan T."/>
            <person name="Mondo S.J."/>
            <person name="Barry K."/>
            <person name="Sandor L."/>
            <person name="Lee J."/>
            <person name="Lipzen A."/>
            <person name="Pangilinan J."/>
            <person name="LaButti K."/>
            <person name="Hainaut M."/>
            <person name="Henrissat B."/>
            <person name="Grigoriev I.V."/>
            <person name="Spatafora J.W."/>
            <person name="Aime M.C."/>
        </authorList>
    </citation>
    <scope>NUCLEOTIDE SEQUENCE [LARGE SCALE GENOMIC DNA]</scope>
    <source>
        <strain evidence="6 7">MCA 3645</strain>
    </source>
</reference>
<accession>A0A317XYP4</accession>
<organism evidence="6 7">
    <name type="scientific">Testicularia cyperi</name>
    <dbReference type="NCBI Taxonomy" id="1882483"/>
    <lineage>
        <taxon>Eukaryota</taxon>
        <taxon>Fungi</taxon>
        <taxon>Dikarya</taxon>
        <taxon>Basidiomycota</taxon>
        <taxon>Ustilaginomycotina</taxon>
        <taxon>Ustilaginomycetes</taxon>
        <taxon>Ustilaginales</taxon>
        <taxon>Anthracoideaceae</taxon>
        <taxon>Testicularia</taxon>
    </lineage>
</organism>
<dbReference type="InterPro" id="IPR040132">
    <property type="entry name" value="Tex1/THOC3"/>
</dbReference>
<feature type="repeat" description="WD" evidence="4">
    <location>
        <begin position="47"/>
        <end position="78"/>
    </location>
</feature>
<dbReference type="Pfam" id="PF00400">
    <property type="entry name" value="WD40"/>
    <property type="match status" value="3"/>
</dbReference>
<keyword evidence="7" id="KW-1185">Reference proteome</keyword>
<evidence type="ECO:0000256" key="5">
    <source>
        <dbReference type="SAM" id="MobiDB-lite"/>
    </source>
</evidence>